<accession>A0A5N6LWT1</accession>
<comment type="caution">
    <text evidence="1">The sequence shown here is derived from an EMBL/GenBank/DDBJ whole genome shotgun (WGS) entry which is preliminary data.</text>
</comment>
<keyword evidence="2" id="KW-1185">Reference proteome</keyword>
<gene>
    <name evidence="1" type="ORF">E3N88_39443</name>
</gene>
<dbReference type="Proteomes" id="UP000326396">
    <property type="component" value="Linkage Group LG8"/>
</dbReference>
<dbReference type="EMBL" id="SZYD01000018">
    <property type="protein sequence ID" value="KAD2806066.1"/>
    <property type="molecule type" value="Genomic_DNA"/>
</dbReference>
<proteinExistence type="predicted"/>
<name>A0A5N6LWT1_9ASTR</name>
<organism evidence="1 2">
    <name type="scientific">Mikania micrantha</name>
    <name type="common">bitter vine</name>
    <dbReference type="NCBI Taxonomy" id="192012"/>
    <lineage>
        <taxon>Eukaryota</taxon>
        <taxon>Viridiplantae</taxon>
        <taxon>Streptophyta</taxon>
        <taxon>Embryophyta</taxon>
        <taxon>Tracheophyta</taxon>
        <taxon>Spermatophyta</taxon>
        <taxon>Magnoliopsida</taxon>
        <taxon>eudicotyledons</taxon>
        <taxon>Gunneridae</taxon>
        <taxon>Pentapetalae</taxon>
        <taxon>asterids</taxon>
        <taxon>campanulids</taxon>
        <taxon>Asterales</taxon>
        <taxon>Asteraceae</taxon>
        <taxon>Asteroideae</taxon>
        <taxon>Heliantheae alliance</taxon>
        <taxon>Eupatorieae</taxon>
        <taxon>Mikania</taxon>
    </lineage>
</organism>
<dbReference type="AlphaFoldDB" id="A0A5N6LWT1"/>
<evidence type="ECO:0000313" key="2">
    <source>
        <dbReference type="Proteomes" id="UP000326396"/>
    </source>
</evidence>
<protein>
    <submittedName>
        <fullName evidence="1">Uncharacterized protein</fullName>
    </submittedName>
</protein>
<evidence type="ECO:0000313" key="1">
    <source>
        <dbReference type="EMBL" id="KAD2806066.1"/>
    </source>
</evidence>
<reference evidence="1 2" key="1">
    <citation type="submission" date="2019-05" db="EMBL/GenBank/DDBJ databases">
        <title>Mikania micrantha, genome provides insights into the molecular mechanism of rapid growth.</title>
        <authorList>
            <person name="Liu B."/>
        </authorList>
    </citation>
    <scope>NUCLEOTIDE SEQUENCE [LARGE SCALE GENOMIC DNA]</scope>
    <source>
        <strain evidence="1">NLD-2019</strain>
        <tissue evidence="1">Leaf</tissue>
    </source>
</reference>
<sequence>MRYRHISKAHLSIAGSLTPPHYERTLRKRHQPFTVVGEYVHPSSYNRPEGVAIHYDAKQNGIYMISADAKWNDLQLAPTTMCKCFLTTGNKLKNQMTCDQPKLVKNLSLGLAKLFRKTRSRSQSIELFYELELDFENVQIDVMKA</sequence>